<name>A0A2P4XXY0_9STRA</name>
<evidence type="ECO:0000256" key="1">
    <source>
        <dbReference type="SAM" id="MobiDB-lite"/>
    </source>
</evidence>
<feature type="compositionally biased region" description="Acidic residues" evidence="1">
    <location>
        <begin position="208"/>
        <end position="217"/>
    </location>
</feature>
<accession>A0A2P4XXY0</accession>
<feature type="region of interest" description="Disordered" evidence="1">
    <location>
        <begin position="1"/>
        <end position="225"/>
    </location>
</feature>
<dbReference type="AlphaFoldDB" id="A0A2P4XXY0"/>
<sequence length="344" mass="36810">MPKKASTHGASAPSKSKTARSKTAKAKSKDKAAPRKKARKAASEAASNRTATAARQGGSPRRSRSRSSSPDDRPNPRFTYRDHSPGSESPEFHIPIITGSESDGDSPGSTKDPSSSQDAPSQDASTQDAPSQDAPVDDTTSSEAKAASTSSPAKNLILAEGKARAQAAKAASSKRTDEGAAAAKKRAAPGSPTSEPSIAMGFKSLFDSSDEEEEEGAVSEPQEISNDLDEQQERYQAAQLQGTPMPPTLAYPRGYYPPDAGSGSPMFLEHLKAPRGLNHGRTSRGAYERALVQHEPLFVNDIEAARCVLLAPHRIPLKEFTSLRKKPEDRGRLFPVWGYPWFRS</sequence>
<evidence type="ECO:0000313" key="2">
    <source>
        <dbReference type="EMBL" id="POM70395.1"/>
    </source>
</evidence>
<dbReference type="Proteomes" id="UP000237271">
    <property type="component" value="Unassembled WGS sequence"/>
</dbReference>
<proteinExistence type="predicted"/>
<reference evidence="2 3" key="1">
    <citation type="journal article" date="2017" name="Genome Biol. Evol.">
        <title>Phytophthora megakarya and P. palmivora, closely related causal agents of cacao black pod rot, underwent increases in genome sizes and gene numbers by different mechanisms.</title>
        <authorList>
            <person name="Ali S.S."/>
            <person name="Shao J."/>
            <person name="Lary D.J."/>
            <person name="Kronmiller B."/>
            <person name="Shen D."/>
            <person name="Strem M.D."/>
            <person name="Amoako-Attah I."/>
            <person name="Akrofi A.Y."/>
            <person name="Begoude B.A."/>
            <person name="Ten Hoopen G.M."/>
            <person name="Coulibaly K."/>
            <person name="Kebe B.I."/>
            <person name="Melnick R.L."/>
            <person name="Guiltinan M.J."/>
            <person name="Tyler B.M."/>
            <person name="Meinhardt L.W."/>
            <person name="Bailey B.A."/>
        </authorList>
    </citation>
    <scope>NUCLEOTIDE SEQUENCE [LARGE SCALE GENOMIC DNA]</scope>
    <source>
        <strain evidence="3">sbr112.9</strain>
    </source>
</reference>
<protein>
    <submittedName>
        <fullName evidence="2">ABC Superfamily</fullName>
    </submittedName>
</protein>
<feature type="compositionally biased region" description="Low complexity" evidence="1">
    <location>
        <begin position="164"/>
        <end position="173"/>
    </location>
</feature>
<dbReference type="EMBL" id="NCKW01007058">
    <property type="protein sequence ID" value="POM70395.1"/>
    <property type="molecule type" value="Genomic_DNA"/>
</dbReference>
<dbReference type="OrthoDB" id="126917at2759"/>
<comment type="caution">
    <text evidence="2">The sequence shown here is derived from an EMBL/GenBank/DDBJ whole genome shotgun (WGS) entry which is preliminary data.</text>
</comment>
<feature type="compositionally biased region" description="Basic and acidic residues" evidence="1">
    <location>
        <begin position="69"/>
        <end position="85"/>
    </location>
</feature>
<gene>
    <name evidence="2" type="ORF">PHPALM_13174</name>
</gene>
<feature type="compositionally biased region" description="Basic residues" evidence="1">
    <location>
        <begin position="17"/>
        <end position="26"/>
    </location>
</feature>
<keyword evidence="3" id="KW-1185">Reference proteome</keyword>
<evidence type="ECO:0000313" key="3">
    <source>
        <dbReference type="Proteomes" id="UP000237271"/>
    </source>
</evidence>
<feature type="compositionally biased region" description="Low complexity" evidence="1">
    <location>
        <begin position="139"/>
        <end position="151"/>
    </location>
</feature>
<organism evidence="2 3">
    <name type="scientific">Phytophthora palmivora</name>
    <dbReference type="NCBI Taxonomy" id="4796"/>
    <lineage>
        <taxon>Eukaryota</taxon>
        <taxon>Sar</taxon>
        <taxon>Stramenopiles</taxon>
        <taxon>Oomycota</taxon>
        <taxon>Peronosporomycetes</taxon>
        <taxon>Peronosporales</taxon>
        <taxon>Peronosporaceae</taxon>
        <taxon>Phytophthora</taxon>
    </lineage>
</organism>
<feature type="compositionally biased region" description="Low complexity" evidence="1">
    <location>
        <begin position="112"/>
        <end position="129"/>
    </location>
</feature>